<accession>A0A9I9EA45</accession>
<evidence type="ECO:0000313" key="1">
    <source>
        <dbReference type="EnsemblPlants" id="MELO3C030940.2.1"/>
    </source>
</evidence>
<name>A0A9I9EA45_CUCME</name>
<protein>
    <submittedName>
        <fullName evidence="1">Uncharacterized protein</fullName>
    </submittedName>
</protein>
<dbReference type="Gramene" id="MELO3C030940.2.1">
    <property type="protein sequence ID" value="MELO3C030940.2.1"/>
    <property type="gene ID" value="MELO3C030940.2"/>
</dbReference>
<organism evidence="1">
    <name type="scientific">Cucumis melo</name>
    <name type="common">Muskmelon</name>
    <dbReference type="NCBI Taxonomy" id="3656"/>
    <lineage>
        <taxon>Eukaryota</taxon>
        <taxon>Viridiplantae</taxon>
        <taxon>Streptophyta</taxon>
        <taxon>Embryophyta</taxon>
        <taxon>Tracheophyta</taxon>
        <taxon>Spermatophyta</taxon>
        <taxon>Magnoliopsida</taxon>
        <taxon>eudicotyledons</taxon>
        <taxon>Gunneridae</taxon>
        <taxon>Pentapetalae</taxon>
        <taxon>rosids</taxon>
        <taxon>fabids</taxon>
        <taxon>Cucurbitales</taxon>
        <taxon>Cucurbitaceae</taxon>
        <taxon>Benincaseae</taxon>
        <taxon>Cucumis</taxon>
    </lineage>
</organism>
<dbReference type="AlphaFoldDB" id="A0A9I9EA45"/>
<proteinExistence type="predicted"/>
<sequence length="85" mass="9407">MVMISSNVPPPSAWWNLCPKTHAVRSVVSTNDVILNRSRRDIGVGASHVRAAQHHWPNKPPISRVDSNISIVRGVQLRVFSGMTL</sequence>
<dbReference type="EnsemblPlants" id="MELO3C030940.2.1">
    <property type="protein sequence ID" value="MELO3C030940.2.1"/>
    <property type="gene ID" value="MELO3C030940.2"/>
</dbReference>
<reference evidence="1" key="1">
    <citation type="submission" date="2023-03" db="UniProtKB">
        <authorList>
            <consortium name="EnsemblPlants"/>
        </authorList>
    </citation>
    <scope>IDENTIFICATION</scope>
</reference>